<dbReference type="InterPro" id="IPR006015">
    <property type="entry name" value="Universal_stress_UspA"/>
</dbReference>
<name>A0A398BQB8_9RHOB</name>
<dbReference type="PANTHER" id="PTHR46268">
    <property type="entry name" value="STRESS RESPONSE PROTEIN NHAX"/>
    <property type="match status" value="1"/>
</dbReference>
<dbReference type="CDD" id="cd00293">
    <property type="entry name" value="USP-like"/>
    <property type="match status" value="2"/>
</dbReference>
<feature type="domain" description="UspA" evidence="2">
    <location>
        <begin position="233"/>
        <end position="286"/>
    </location>
</feature>
<evidence type="ECO:0000313" key="4">
    <source>
        <dbReference type="Proteomes" id="UP000266649"/>
    </source>
</evidence>
<dbReference type="PRINTS" id="PR01438">
    <property type="entry name" value="UNVRSLSTRESS"/>
</dbReference>
<accession>A0A398BQB8</accession>
<evidence type="ECO:0000256" key="1">
    <source>
        <dbReference type="ARBA" id="ARBA00008791"/>
    </source>
</evidence>
<dbReference type="Gene3D" id="3.40.50.12370">
    <property type="match status" value="1"/>
</dbReference>
<dbReference type="OrthoDB" id="9804721at2"/>
<reference evidence="3 4" key="1">
    <citation type="submission" date="2018-09" db="EMBL/GenBank/DDBJ databases">
        <title>Gemmobacter lutimaris sp. nov., a marine bacterium isolated from tidal flat.</title>
        <authorList>
            <person name="Lee D.W."/>
            <person name="Yoo Y."/>
            <person name="Kim J.-J."/>
            <person name="Kim B.S."/>
        </authorList>
    </citation>
    <scope>NUCLEOTIDE SEQUENCE [LARGE SCALE GENOMIC DNA]</scope>
    <source>
        <strain evidence="3 4">YJ-T1-11</strain>
    </source>
</reference>
<dbReference type="InterPro" id="IPR006016">
    <property type="entry name" value="UspA"/>
</dbReference>
<feature type="domain" description="UspA" evidence="2">
    <location>
        <begin position="1"/>
        <end position="156"/>
    </location>
</feature>
<dbReference type="RefSeq" id="WP_119134788.1">
    <property type="nucleotide sequence ID" value="NZ_QXXQ01000005.1"/>
</dbReference>
<dbReference type="Pfam" id="PF00582">
    <property type="entry name" value="Usp"/>
    <property type="match status" value="2"/>
</dbReference>
<dbReference type="AlphaFoldDB" id="A0A398BQB8"/>
<organism evidence="3 4">
    <name type="scientific">Gemmobacter lutimaris</name>
    <dbReference type="NCBI Taxonomy" id="2306023"/>
    <lineage>
        <taxon>Bacteria</taxon>
        <taxon>Pseudomonadati</taxon>
        <taxon>Pseudomonadota</taxon>
        <taxon>Alphaproteobacteria</taxon>
        <taxon>Rhodobacterales</taxon>
        <taxon>Paracoccaceae</taxon>
        <taxon>Gemmobacter</taxon>
    </lineage>
</organism>
<sequence length="286" mass="30080">MTERIIALVDGSGYAASVCDHAAWMAKGSGAGVELLHVLGRREAEGQQDLSGAIALGARTALLEELAALDAQRARLMTEQGRVLLEDSRQRIAAAGVAETATRLRHGDLLEAVAEAERGAAAITIGKRGAAADFASGHLGSNLERVLRASHRPVLVASRAFRPIRRALLAHDGGTSARKAVEHVAQSPLFRDVSVRLVTVGTDTAETRGWLAEAQLRLAGVGIATETALLPDSAHPETALAGMIETDGFDMLIMGAYGHSRIRALIIGSTTTALIRACKVPVLLLR</sequence>
<proteinExistence type="inferred from homology"/>
<protein>
    <submittedName>
        <fullName evidence="3">Universal stress protein</fullName>
    </submittedName>
</protein>
<dbReference type="PANTHER" id="PTHR46268:SF6">
    <property type="entry name" value="UNIVERSAL STRESS PROTEIN UP12"/>
    <property type="match status" value="1"/>
</dbReference>
<dbReference type="SUPFAM" id="SSF52402">
    <property type="entry name" value="Adenine nucleotide alpha hydrolases-like"/>
    <property type="match status" value="2"/>
</dbReference>
<comment type="caution">
    <text evidence="3">The sequence shown here is derived from an EMBL/GenBank/DDBJ whole genome shotgun (WGS) entry which is preliminary data.</text>
</comment>
<dbReference type="Proteomes" id="UP000266649">
    <property type="component" value="Unassembled WGS sequence"/>
</dbReference>
<gene>
    <name evidence="3" type="ORF">D2N39_10785</name>
</gene>
<comment type="similarity">
    <text evidence="1">Belongs to the universal stress protein A family.</text>
</comment>
<evidence type="ECO:0000259" key="2">
    <source>
        <dbReference type="Pfam" id="PF00582"/>
    </source>
</evidence>
<dbReference type="EMBL" id="QXXQ01000005">
    <property type="protein sequence ID" value="RID91727.1"/>
    <property type="molecule type" value="Genomic_DNA"/>
</dbReference>
<evidence type="ECO:0000313" key="3">
    <source>
        <dbReference type="EMBL" id="RID91727.1"/>
    </source>
</evidence>
<keyword evidence="4" id="KW-1185">Reference proteome</keyword>